<evidence type="ECO:0000256" key="3">
    <source>
        <dbReference type="ARBA" id="ARBA00022553"/>
    </source>
</evidence>
<dbReference type="PROSITE" id="PS50109">
    <property type="entry name" value="HIS_KIN"/>
    <property type="match status" value="1"/>
</dbReference>
<dbReference type="Gene3D" id="1.10.287.130">
    <property type="match status" value="1"/>
</dbReference>
<dbReference type="PANTHER" id="PTHR45453">
    <property type="entry name" value="PHOSPHATE REGULON SENSOR PROTEIN PHOR"/>
    <property type="match status" value="1"/>
</dbReference>
<dbReference type="SUPFAM" id="SSF55781">
    <property type="entry name" value="GAF domain-like"/>
    <property type="match status" value="1"/>
</dbReference>
<dbReference type="SMART" id="SM00388">
    <property type="entry name" value="HisKA"/>
    <property type="match status" value="1"/>
</dbReference>
<dbReference type="GO" id="GO:0004721">
    <property type="term" value="F:phosphoprotein phosphatase activity"/>
    <property type="evidence" value="ECO:0007669"/>
    <property type="project" value="TreeGrafter"/>
</dbReference>
<dbReference type="Gene3D" id="3.30.450.40">
    <property type="match status" value="1"/>
</dbReference>
<comment type="catalytic activity">
    <reaction evidence="1">
        <text>ATP + protein L-histidine = ADP + protein N-phospho-L-histidine.</text>
        <dbReference type="EC" id="2.7.13.3"/>
    </reaction>
</comment>
<evidence type="ECO:0000313" key="8">
    <source>
        <dbReference type="EMBL" id="OHA18571.1"/>
    </source>
</evidence>
<evidence type="ECO:0000313" key="9">
    <source>
        <dbReference type="Proteomes" id="UP000178873"/>
    </source>
</evidence>
<dbReference type="InterPro" id="IPR003594">
    <property type="entry name" value="HATPase_dom"/>
</dbReference>
<dbReference type="InterPro" id="IPR036097">
    <property type="entry name" value="HisK_dim/P_sf"/>
</dbReference>
<dbReference type="PANTHER" id="PTHR45453:SF1">
    <property type="entry name" value="PHOSPHATE REGULON SENSOR PROTEIN PHOR"/>
    <property type="match status" value="1"/>
</dbReference>
<dbReference type="EMBL" id="MHRF01000004">
    <property type="protein sequence ID" value="OHA18571.1"/>
    <property type="molecule type" value="Genomic_DNA"/>
</dbReference>
<comment type="caution">
    <text evidence="8">The sequence shown here is derived from an EMBL/GenBank/DDBJ whole genome shotgun (WGS) entry which is preliminary data.</text>
</comment>
<dbReference type="GO" id="GO:0016036">
    <property type="term" value="P:cellular response to phosphate starvation"/>
    <property type="evidence" value="ECO:0007669"/>
    <property type="project" value="TreeGrafter"/>
</dbReference>
<evidence type="ECO:0000256" key="5">
    <source>
        <dbReference type="ARBA" id="ARBA00022777"/>
    </source>
</evidence>
<accession>A0A1G2M6A6</accession>
<keyword evidence="3" id="KW-0597">Phosphoprotein</keyword>
<proteinExistence type="predicted"/>
<gene>
    <name evidence="8" type="ORF">A2664_02950</name>
</gene>
<dbReference type="Proteomes" id="UP000178873">
    <property type="component" value="Unassembled WGS sequence"/>
</dbReference>
<organism evidence="8 9">
    <name type="scientific">Candidatus Taylorbacteria bacterium RIFCSPHIGHO2_01_FULL_46_22b</name>
    <dbReference type="NCBI Taxonomy" id="1802301"/>
    <lineage>
        <taxon>Bacteria</taxon>
        <taxon>Candidatus Tayloriibacteriota</taxon>
    </lineage>
</organism>
<evidence type="ECO:0000256" key="2">
    <source>
        <dbReference type="ARBA" id="ARBA00012438"/>
    </source>
</evidence>
<dbReference type="InterPro" id="IPR050351">
    <property type="entry name" value="BphY/WalK/GraS-like"/>
</dbReference>
<dbReference type="GO" id="GO:0000155">
    <property type="term" value="F:phosphorelay sensor kinase activity"/>
    <property type="evidence" value="ECO:0007669"/>
    <property type="project" value="InterPro"/>
</dbReference>
<dbReference type="Pfam" id="PF00512">
    <property type="entry name" value="HisKA"/>
    <property type="match status" value="1"/>
</dbReference>
<dbReference type="SUPFAM" id="SSF55874">
    <property type="entry name" value="ATPase domain of HSP90 chaperone/DNA topoisomerase II/histidine kinase"/>
    <property type="match status" value="1"/>
</dbReference>
<evidence type="ECO:0000256" key="1">
    <source>
        <dbReference type="ARBA" id="ARBA00000085"/>
    </source>
</evidence>
<dbReference type="SMART" id="SM00387">
    <property type="entry name" value="HATPase_c"/>
    <property type="match status" value="1"/>
</dbReference>
<dbReference type="GO" id="GO:0005886">
    <property type="term" value="C:plasma membrane"/>
    <property type="evidence" value="ECO:0007669"/>
    <property type="project" value="TreeGrafter"/>
</dbReference>
<dbReference type="InterPro" id="IPR008358">
    <property type="entry name" value="Sig_transdc_His_kin/Pase_MprB"/>
</dbReference>
<dbReference type="PRINTS" id="PR01780">
    <property type="entry name" value="LANTIREGPROT"/>
</dbReference>
<dbReference type="SUPFAM" id="SSF47384">
    <property type="entry name" value="Homodimeric domain of signal transducing histidine kinase"/>
    <property type="match status" value="1"/>
</dbReference>
<evidence type="ECO:0000256" key="4">
    <source>
        <dbReference type="ARBA" id="ARBA00022679"/>
    </source>
</evidence>
<protein>
    <recommendedName>
        <fullName evidence="2">histidine kinase</fullName>
        <ecNumber evidence="2">2.7.13.3</ecNumber>
    </recommendedName>
</protein>
<dbReference type="Pfam" id="PF02518">
    <property type="entry name" value="HATPase_c"/>
    <property type="match status" value="1"/>
</dbReference>
<dbReference type="InterPro" id="IPR003661">
    <property type="entry name" value="HisK_dim/P_dom"/>
</dbReference>
<dbReference type="InterPro" id="IPR036890">
    <property type="entry name" value="HATPase_C_sf"/>
</dbReference>
<dbReference type="CDD" id="cd00082">
    <property type="entry name" value="HisKA"/>
    <property type="match status" value="1"/>
</dbReference>
<evidence type="ECO:0000259" key="7">
    <source>
        <dbReference type="PROSITE" id="PS50109"/>
    </source>
</evidence>
<dbReference type="InterPro" id="IPR005467">
    <property type="entry name" value="His_kinase_dom"/>
</dbReference>
<reference evidence="8 9" key="1">
    <citation type="journal article" date="2016" name="Nat. Commun.">
        <title>Thousands of microbial genomes shed light on interconnected biogeochemical processes in an aquifer system.</title>
        <authorList>
            <person name="Anantharaman K."/>
            <person name="Brown C.T."/>
            <person name="Hug L.A."/>
            <person name="Sharon I."/>
            <person name="Castelle C.J."/>
            <person name="Probst A.J."/>
            <person name="Thomas B.C."/>
            <person name="Singh A."/>
            <person name="Wilkins M.J."/>
            <person name="Karaoz U."/>
            <person name="Brodie E.L."/>
            <person name="Williams K.H."/>
            <person name="Hubbard S.S."/>
            <person name="Banfield J.F."/>
        </authorList>
    </citation>
    <scope>NUCLEOTIDE SEQUENCE [LARGE SCALE GENOMIC DNA]</scope>
</reference>
<dbReference type="Gene3D" id="3.30.565.10">
    <property type="entry name" value="Histidine kinase-like ATPase, C-terminal domain"/>
    <property type="match status" value="1"/>
</dbReference>
<evidence type="ECO:0000256" key="6">
    <source>
        <dbReference type="ARBA" id="ARBA00023012"/>
    </source>
</evidence>
<dbReference type="AlphaFoldDB" id="A0A1G2M6A6"/>
<feature type="domain" description="Histidine kinase" evidence="7">
    <location>
        <begin position="171"/>
        <end position="389"/>
    </location>
</feature>
<keyword evidence="5" id="KW-0418">Kinase</keyword>
<name>A0A1G2M6A6_9BACT</name>
<keyword evidence="6" id="KW-0902">Two-component regulatory system</keyword>
<dbReference type="InterPro" id="IPR029016">
    <property type="entry name" value="GAF-like_dom_sf"/>
</dbReference>
<dbReference type="STRING" id="1802301.A2664_02950"/>
<sequence>MYFEKISLLNQTILECLGEFDEHKVIKSFAELGIKVLEGDFGFVWLNSSESSELKLVYKSRATPYKPHAPRKEGRNYTVIKSRTPDYVSRVKKRLDEYDVSKYMKSFVIIPISHHEKVYGNMVVCFREQESFAREKKILCSFIGNAVGDAITIRRLLINEKERSKTEFLTQATHELRTPLAIIKGTVDLTLQSKAKNSTETVRALHVINEEVGHMSVLVSDLSLLMSSEKSFREEIVQHEVNLHTLINKVVQRCKSVAHKKHISLRILRVPHSSILGDEMYLERLFSNIIKNTIVYGKENTSVKISGSAQKTLVHIQIIAHHMDISPKDLPHVFDKFYSSTRSLTKNHEELGLGLAVAKWITEAHQGTITVMGKKDGGHTFKVSFPIIK</sequence>
<dbReference type="EC" id="2.7.13.3" evidence="2"/>
<keyword evidence="4" id="KW-0808">Transferase</keyword>